<dbReference type="Proteomes" id="UP000070299">
    <property type="component" value="Unassembled WGS sequence"/>
</dbReference>
<reference evidence="2" key="1">
    <citation type="submission" date="2016-02" db="EMBL/GenBank/DDBJ databases">
        <authorList>
            <person name="Schultz-Johansen M."/>
            <person name="Glaring M.A."/>
            <person name="Bech P.K."/>
            <person name="Stougaard P."/>
        </authorList>
    </citation>
    <scope>NUCLEOTIDE SEQUENCE [LARGE SCALE GENOMIC DNA]</scope>
    <source>
        <strain evidence="2">S66</strain>
    </source>
</reference>
<evidence type="ECO:0000313" key="2">
    <source>
        <dbReference type="Proteomes" id="UP000070299"/>
    </source>
</evidence>
<dbReference type="Gene3D" id="1.10.1660.10">
    <property type="match status" value="1"/>
</dbReference>
<dbReference type="AlphaFoldDB" id="A0A148KP90"/>
<proteinExistence type="predicted"/>
<protein>
    <submittedName>
        <fullName evidence="1">Chaperone modulatory protein CbpM</fullName>
    </submittedName>
</protein>
<evidence type="ECO:0000313" key="1">
    <source>
        <dbReference type="EMBL" id="KXI28018.1"/>
    </source>
</evidence>
<dbReference type="OrthoDB" id="5567704at2"/>
<dbReference type="STRING" id="1799789.AX660_20390"/>
<accession>A0A148KP90</accession>
<keyword evidence="2" id="KW-1185">Reference proteome</keyword>
<name>A0A148KP90_9ALTE</name>
<dbReference type="Pfam" id="PF13591">
    <property type="entry name" value="MerR_2"/>
    <property type="match status" value="1"/>
</dbReference>
<sequence>MHISLLQQDNQVSSDELCQSSDITQAILHELVEHSIAIPLAGEQVTEWQFTVETVTLVKKAARIQRDLAVEWSAIPLVLQLLNERDELIAQNTMLKQQLSRFKHVD</sequence>
<gene>
    <name evidence="1" type="ORF">AX660_20390</name>
</gene>
<organism evidence="1 2">
    <name type="scientific">Paraglaciecola hydrolytica</name>
    <dbReference type="NCBI Taxonomy" id="1799789"/>
    <lineage>
        <taxon>Bacteria</taxon>
        <taxon>Pseudomonadati</taxon>
        <taxon>Pseudomonadota</taxon>
        <taxon>Gammaproteobacteria</taxon>
        <taxon>Alteromonadales</taxon>
        <taxon>Alteromonadaceae</taxon>
        <taxon>Paraglaciecola</taxon>
    </lineage>
</organism>
<comment type="caution">
    <text evidence="1">The sequence shown here is derived from an EMBL/GenBank/DDBJ whole genome shotgun (WGS) entry which is preliminary data.</text>
</comment>
<dbReference type="EMBL" id="LSNE01000009">
    <property type="protein sequence ID" value="KXI28018.1"/>
    <property type="molecule type" value="Genomic_DNA"/>
</dbReference>